<dbReference type="SUPFAM" id="SSF51735">
    <property type="entry name" value="NAD(P)-binding Rossmann-fold domains"/>
    <property type="match status" value="1"/>
</dbReference>
<name>A0A161JVQ4_9ZZZZ</name>
<dbReference type="PRINTS" id="PR00081">
    <property type="entry name" value="GDHRDH"/>
</dbReference>
<dbReference type="InterPro" id="IPR002347">
    <property type="entry name" value="SDR_fam"/>
</dbReference>
<reference evidence="3" key="1">
    <citation type="submission" date="2015-10" db="EMBL/GenBank/DDBJ databases">
        <authorList>
            <person name="Gilbert D.G."/>
        </authorList>
    </citation>
    <scope>NUCLEOTIDE SEQUENCE</scope>
</reference>
<dbReference type="Pfam" id="PF13561">
    <property type="entry name" value="adh_short_C2"/>
    <property type="match status" value="1"/>
</dbReference>
<dbReference type="InterPro" id="IPR036291">
    <property type="entry name" value="NAD(P)-bd_dom_sf"/>
</dbReference>
<evidence type="ECO:0000256" key="1">
    <source>
        <dbReference type="ARBA" id="ARBA00006484"/>
    </source>
</evidence>
<dbReference type="FunFam" id="3.40.50.720:FF:000084">
    <property type="entry name" value="Short-chain dehydrogenase reductase"/>
    <property type="match status" value="1"/>
</dbReference>
<dbReference type="EC" id="1.1.1.100" evidence="3"/>
<dbReference type="EMBL" id="FAXA01000450">
    <property type="protein sequence ID" value="CUV03683.1"/>
    <property type="molecule type" value="Genomic_DNA"/>
</dbReference>
<dbReference type="InterPro" id="IPR020904">
    <property type="entry name" value="Sc_DH/Rdtase_CS"/>
</dbReference>
<accession>A0A161JVQ4</accession>
<dbReference type="PANTHER" id="PTHR42760">
    <property type="entry name" value="SHORT-CHAIN DEHYDROGENASES/REDUCTASES FAMILY MEMBER"/>
    <property type="match status" value="1"/>
</dbReference>
<dbReference type="PROSITE" id="PS00061">
    <property type="entry name" value="ADH_SHORT"/>
    <property type="match status" value="1"/>
</dbReference>
<comment type="similarity">
    <text evidence="1">Belongs to the short-chain dehydrogenases/reductases (SDR) family.</text>
</comment>
<dbReference type="AlphaFoldDB" id="A0A161JVQ4"/>
<keyword evidence="2 3" id="KW-0560">Oxidoreductase</keyword>
<dbReference type="Gene3D" id="3.40.50.720">
    <property type="entry name" value="NAD(P)-binding Rossmann-like Domain"/>
    <property type="match status" value="1"/>
</dbReference>
<proteinExistence type="inferred from homology"/>
<sequence>MPYEGLNLKGQTALVTGSGRGIGAALAVGLAQAGADVAVSDRPDRLDLAKKTKSKVEAEGVKSRAYSLDVLDISRIPKAIDQVVQDFGRLDILVNNAGIRIPKPALEVTEEDWDATIDINLKGVFFCAQAAGRHMVEQGYGRIINLGSQLSVTASRGRSSYCASKFGVAGITKVMAVEWAPHGVTVNAIGPGPTSTPGMLAADARTADEVQADLEAHLPLGRRMDPEEMVGAVIYLASKSSAGTTGHLLLVDGGWTAI</sequence>
<gene>
    <name evidence="3" type="ORF">MGWOODY_Clf2141</name>
</gene>
<evidence type="ECO:0000256" key="2">
    <source>
        <dbReference type="ARBA" id="ARBA00023002"/>
    </source>
</evidence>
<dbReference type="PANTHER" id="PTHR42760:SF115">
    <property type="entry name" value="3-OXOACYL-[ACYL-CARRIER-PROTEIN] REDUCTASE FABG"/>
    <property type="match status" value="1"/>
</dbReference>
<organism evidence="3">
    <name type="scientific">hydrothermal vent metagenome</name>
    <dbReference type="NCBI Taxonomy" id="652676"/>
    <lineage>
        <taxon>unclassified sequences</taxon>
        <taxon>metagenomes</taxon>
        <taxon>ecological metagenomes</taxon>
    </lineage>
</organism>
<protein>
    <submittedName>
        <fullName evidence="3">3-oxoacyl-[acyl-carrier protein] reductase</fullName>
        <ecNumber evidence="3">1.1.1.100</ecNumber>
    </submittedName>
</protein>
<dbReference type="PRINTS" id="PR00080">
    <property type="entry name" value="SDRFAMILY"/>
</dbReference>
<dbReference type="GO" id="GO:0004316">
    <property type="term" value="F:3-oxoacyl-[acyl-carrier-protein] reductase (NADPH) activity"/>
    <property type="evidence" value="ECO:0007669"/>
    <property type="project" value="UniProtKB-EC"/>
</dbReference>
<evidence type="ECO:0000313" key="3">
    <source>
        <dbReference type="EMBL" id="CUV03683.1"/>
    </source>
</evidence>